<evidence type="ECO:0000313" key="2">
    <source>
        <dbReference type="Proteomes" id="UP000224460"/>
    </source>
</evidence>
<evidence type="ECO:0000313" key="1">
    <source>
        <dbReference type="EMBL" id="PHV71283.1"/>
    </source>
</evidence>
<comment type="caution">
    <text evidence="1">The sequence shown here is derived from an EMBL/GenBank/DDBJ whole genome shotgun (WGS) entry which is preliminary data.</text>
</comment>
<organism evidence="1 2">
    <name type="scientific">Sporanaerobium hydrogeniformans</name>
    <dbReference type="NCBI Taxonomy" id="3072179"/>
    <lineage>
        <taxon>Bacteria</taxon>
        <taxon>Bacillati</taxon>
        <taxon>Bacillota</taxon>
        <taxon>Clostridia</taxon>
        <taxon>Lachnospirales</taxon>
        <taxon>Lachnospiraceae</taxon>
        <taxon>Sporanaerobium</taxon>
    </lineage>
</organism>
<gene>
    <name evidence="1" type="primary">csaB</name>
    <name evidence="1" type="ORF">CS063_06220</name>
</gene>
<keyword evidence="1" id="KW-0808">Transferase</keyword>
<proteinExistence type="predicted"/>
<reference evidence="1" key="1">
    <citation type="submission" date="2017-10" db="EMBL/GenBank/DDBJ databases">
        <title>Genome sequence of cellulolytic Lachnospiraceae bacterium XHS1971 isolated from hotspring sediment.</title>
        <authorList>
            <person name="Vasudevan G."/>
            <person name="Joshi A.J."/>
            <person name="Hivarkar S."/>
            <person name="Lanjekar V.B."/>
            <person name="Dhakephalkar P.K."/>
            <person name="Dagar S."/>
        </authorList>
    </citation>
    <scope>NUCLEOTIDE SEQUENCE</scope>
    <source>
        <strain evidence="1">XHS1971</strain>
    </source>
</reference>
<protein>
    <submittedName>
        <fullName evidence="1">Polysaccharide pyruvyl transferase CsaB</fullName>
    </submittedName>
</protein>
<dbReference type="EMBL" id="PEDL01000004">
    <property type="protein sequence ID" value="PHV71283.1"/>
    <property type="molecule type" value="Genomic_DNA"/>
</dbReference>
<sequence>MIDVLISGFYGFRNSGDDAILLGMVQELKRVNPQIKIAVLSKTPEKTKEIYGVEAISRFNILEVIKVMKRSRLFISGGGSLIQDVTSTRSLLYYLGLIRLAHFLGVRVMLYANGIGPIKEEKNRKLCKKILDKVSLITLREPMSKEEIESLGITQPRIEVTADPAMLLKEVEGEKVKLLLKEIGVVEEKPIITLSVRPWGENIEEYTQVIAQAADEISRKYDAQILLAPLQMSQDFDVCEQVASKMQAPSYLLKREYHITELLAIIKASDLMIGMRLHALIYAVSMCVPIVGIVYDPKVEGLLRYTHQHSAGAVEELHKDKLLSVIEEVWTKRQILKKELQDKKPEFECLARKNTEEVIKLIASYK</sequence>
<keyword evidence="2" id="KW-1185">Reference proteome</keyword>
<accession>A0AC61DDY8</accession>
<name>A0AC61DDY8_9FIRM</name>
<dbReference type="Proteomes" id="UP000224460">
    <property type="component" value="Unassembled WGS sequence"/>
</dbReference>